<evidence type="ECO:0000313" key="3">
    <source>
        <dbReference type="EMBL" id="MFC3194074.1"/>
    </source>
</evidence>
<feature type="transmembrane region" description="Helical" evidence="2">
    <location>
        <begin position="223"/>
        <end position="245"/>
    </location>
</feature>
<feature type="transmembrane region" description="Helical" evidence="2">
    <location>
        <begin position="348"/>
        <end position="368"/>
    </location>
</feature>
<dbReference type="Proteomes" id="UP001595533">
    <property type="component" value="Unassembled WGS sequence"/>
</dbReference>
<dbReference type="SUPFAM" id="SSF52151">
    <property type="entry name" value="FabD/lysophospholipase-like"/>
    <property type="match status" value="1"/>
</dbReference>
<dbReference type="PANTHER" id="PTHR10728:SF40">
    <property type="entry name" value="PATATIN FAMILY PROTEIN"/>
    <property type="match status" value="1"/>
</dbReference>
<reference evidence="4" key="1">
    <citation type="journal article" date="2019" name="Int. J. Syst. Evol. Microbiol.">
        <title>The Global Catalogue of Microorganisms (GCM) 10K type strain sequencing project: providing services to taxonomists for standard genome sequencing and annotation.</title>
        <authorList>
            <consortium name="The Broad Institute Genomics Platform"/>
            <consortium name="The Broad Institute Genome Sequencing Center for Infectious Disease"/>
            <person name="Wu L."/>
            <person name="Ma J."/>
        </authorList>
    </citation>
    <scope>NUCLEOTIDE SEQUENCE [LARGE SCALE GENOMIC DNA]</scope>
    <source>
        <strain evidence="4">KCTC 42953</strain>
    </source>
</reference>
<keyword evidence="2" id="KW-0472">Membrane</keyword>
<keyword evidence="2" id="KW-0812">Transmembrane</keyword>
<comment type="caution">
    <text evidence="3">The sequence shown here is derived from an EMBL/GenBank/DDBJ whole genome shotgun (WGS) entry which is preliminary data.</text>
</comment>
<proteinExistence type="predicted"/>
<protein>
    <recommendedName>
        <fullName evidence="5">PNPLA domain-containing protein</fullName>
    </recommendedName>
</protein>
<evidence type="ECO:0008006" key="5">
    <source>
        <dbReference type="Google" id="ProtNLM"/>
    </source>
</evidence>
<feature type="transmembrane region" description="Helical" evidence="2">
    <location>
        <begin position="165"/>
        <end position="188"/>
    </location>
</feature>
<keyword evidence="4" id="KW-1185">Reference proteome</keyword>
<feature type="compositionally biased region" description="Polar residues" evidence="1">
    <location>
        <begin position="814"/>
        <end position="832"/>
    </location>
</feature>
<evidence type="ECO:0000256" key="1">
    <source>
        <dbReference type="SAM" id="MobiDB-lite"/>
    </source>
</evidence>
<gene>
    <name evidence="3" type="ORF">ACFODZ_07460</name>
</gene>
<name>A0ABV7J7G5_9GAMM</name>
<feature type="transmembrane region" description="Helical" evidence="2">
    <location>
        <begin position="257"/>
        <end position="282"/>
    </location>
</feature>
<organism evidence="3 4">
    <name type="scientific">Marinicella sediminis</name>
    <dbReference type="NCBI Taxonomy" id="1792834"/>
    <lineage>
        <taxon>Bacteria</taxon>
        <taxon>Pseudomonadati</taxon>
        <taxon>Pseudomonadota</taxon>
        <taxon>Gammaproteobacteria</taxon>
        <taxon>Lysobacterales</taxon>
        <taxon>Marinicellaceae</taxon>
        <taxon>Marinicella</taxon>
    </lineage>
</organism>
<feature type="transmembrane region" description="Helical" evidence="2">
    <location>
        <begin position="409"/>
        <end position="433"/>
    </location>
</feature>
<feature type="transmembrane region" description="Helical" evidence="2">
    <location>
        <begin position="302"/>
        <end position="327"/>
    </location>
</feature>
<feature type="transmembrane region" description="Helical" evidence="2">
    <location>
        <begin position="380"/>
        <end position="397"/>
    </location>
</feature>
<dbReference type="InterPro" id="IPR016035">
    <property type="entry name" value="Acyl_Trfase/lysoPLipase"/>
</dbReference>
<dbReference type="Gene3D" id="3.40.1090.10">
    <property type="entry name" value="Cytosolic phospholipase A2 catalytic domain"/>
    <property type="match status" value="2"/>
</dbReference>
<keyword evidence="2" id="KW-1133">Transmembrane helix</keyword>
<feature type="transmembrane region" description="Helical" evidence="2">
    <location>
        <begin position="445"/>
        <end position="466"/>
    </location>
</feature>
<dbReference type="RefSeq" id="WP_077412061.1">
    <property type="nucleotide sequence ID" value="NZ_JBHRTS010000003.1"/>
</dbReference>
<sequence>MNKTNQTNTSEQFYQLADQVIAQENSILARTDEVEIKSDFKSKTLTPEELNKNKPKKVGLALSGGGIRSASFATGVIQAFLNHQDNHHVGAFARLFKYLSTVSGGGYLGAALTWLKSNGHDLDEELSTSRGARNRLNNKTWLDYVRQHGSYLKPKSISSLSLLSVVLRNMLTSFLVYFSLLVLLFFVFRASGLLSFEATQVESVDQVGQVVAMTQTKLYSIPSFFLISLGLCGSVFLLYPVATYIGSFKPLKFNNGLLAVIQSQSFLGLLWLIAMTIVTISYTNNTWPQWGSLLDAKTNLETSMVVVFCLFFITFFSLIALITTIFNEESNRISSHNYRSRLIGQQRAGLILGITLTLALITALPYLFNLTRLHLIEPETTSLIAGLAGLMGSVLQFTRGRSKEVDRGINTNLLIIVSSALLIFSLFLGAYTFVFYHHAMLEAHLLWFITIVIFISIFINLNYFGIGRMYRDRIMETFMPNKESIEKGQWGMANQADKTPITAFKNIRPFHIINTNVVLVDSDEERYRGRGGDNFIISPAYCGSEATGYLNSEMWFNGRMNLPTAVSISGAAINPNSGVSGKGVTKNRLVSFILALLQIRLGYWAPNPEMTEGKLTSKIKFFLTSMFRANFIIPGIRQGLFGRGLHSKAYWLELTDGGHFDNTGAYELIRRELDVIVISLASADPDYKFEDLANLIQKARVDFGTRIHFKAADFNALKPDPKTGLSAKSYAIAQVVYPNNKEGQLVLLSANKNPNISAEIISYASNHPEFPHQSTSDQFYDEQQFEVYRELGQLIGSEFLNGPEVNNGLFFQAPKTSPAATTQSSNDDQTIE</sequence>
<dbReference type="PANTHER" id="PTHR10728">
    <property type="entry name" value="CYTOSOLIC PHOSPHOLIPASE A2"/>
    <property type="match status" value="1"/>
</dbReference>
<feature type="region of interest" description="Disordered" evidence="1">
    <location>
        <begin position="810"/>
        <end position="832"/>
    </location>
</feature>
<evidence type="ECO:0000256" key="2">
    <source>
        <dbReference type="SAM" id="Phobius"/>
    </source>
</evidence>
<evidence type="ECO:0000313" key="4">
    <source>
        <dbReference type="Proteomes" id="UP001595533"/>
    </source>
</evidence>
<dbReference type="EMBL" id="JBHRTS010000003">
    <property type="protein sequence ID" value="MFC3194074.1"/>
    <property type="molecule type" value="Genomic_DNA"/>
</dbReference>
<accession>A0ABV7J7G5</accession>